<feature type="transmembrane region" description="Helical" evidence="1">
    <location>
        <begin position="189"/>
        <end position="209"/>
    </location>
</feature>
<dbReference type="RefSeq" id="WP_048570086.1">
    <property type="nucleotide sequence ID" value="NZ_LFVU01000012.1"/>
</dbReference>
<dbReference type="PANTHER" id="PTHR43471:SF12">
    <property type="entry name" value="HYPOTHETICAL MEMBRANE PROTEIN, CONSERVED"/>
    <property type="match status" value="1"/>
</dbReference>
<dbReference type="PANTHER" id="PTHR43471">
    <property type="entry name" value="ABC TRANSPORTER PERMEASE"/>
    <property type="match status" value="1"/>
</dbReference>
<keyword evidence="1" id="KW-0812">Transmembrane</keyword>
<feature type="transmembrane region" description="Helical" evidence="1">
    <location>
        <begin position="157"/>
        <end position="182"/>
    </location>
</feature>
<proteinExistence type="predicted"/>
<dbReference type="OrthoDB" id="9800309at2"/>
<evidence type="ECO:0000256" key="1">
    <source>
        <dbReference type="SAM" id="Phobius"/>
    </source>
</evidence>
<dbReference type="Proteomes" id="UP000036756">
    <property type="component" value="Unassembled WGS sequence"/>
</dbReference>
<dbReference type="STRING" id="1121307.CLCY_18c00080"/>
<reference evidence="2 3" key="1">
    <citation type="submission" date="2015-06" db="EMBL/GenBank/DDBJ databases">
        <title>Draft genome sequence of the purine-degrading Clostridium cylindrosporum HC-1 (DSM 605).</title>
        <authorList>
            <person name="Poehlein A."/>
            <person name="Schiel-Bengelsdorf B."/>
            <person name="Bengelsdorf F."/>
            <person name="Daniel R."/>
            <person name="Duerre P."/>
        </authorList>
    </citation>
    <scope>NUCLEOTIDE SEQUENCE [LARGE SCALE GENOMIC DNA]</scope>
    <source>
        <strain evidence="2 3">DSM 605</strain>
    </source>
</reference>
<feature type="transmembrane region" description="Helical" evidence="1">
    <location>
        <begin position="117"/>
        <end position="137"/>
    </location>
</feature>
<evidence type="ECO:0000313" key="2">
    <source>
        <dbReference type="EMBL" id="KMT22362.1"/>
    </source>
</evidence>
<comment type="caution">
    <text evidence="2">The sequence shown here is derived from an EMBL/GenBank/DDBJ whole genome shotgun (WGS) entry which is preliminary data.</text>
</comment>
<dbReference type="GO" id="GO:0005886">
    <property type="term" value="C:plasma membrane"/>
    <property type="evidence" value="ECO:0007669"/>
    <property type="project" value="UniProtKB-SubCell"/>
</dbReference>
<dbReference type="Pfam" id="PF12679">
    <property type="entry name" value="ABC2_membrane_2"/>
    <property type="match status" value="1"/>
</dbReference>
<sequence length="262" mass="29665">MNIFLFELKSLRKAIIIWSLALSILCAFFMSIYPSFASSHDEVIKMMQGFPSILLKAFGINLDIFFSVVGFYSFVFTYISFCGAVQGTYFGISIVSKERRAKTTDFLLTKPVKRFHILTSKLLAVFTAIIITNVIYMTASTITLSSVNNGDFDIKRFILISLTLLFIQFIFVGIGVLCAVVLRNIKSVISVSLSLVFAFFAVSMLDSFIDKEMIRFITPFKYFNNLYIINNLAYEMKYLIVGIVVTLVCISASYIIYIKQDA</sequence>
<gene>
    <name evidence="2" type="ORF">CLCY_18c00080</name>
</gene>
<dbReference type="PATRIC" id="fig|1121307.3.peg.350"/>
<dbReference type="GO" id="GO:0140359">
    <property type="term" value="F:ABC-type transporter activity"/>
    <property type="evidence" value="ECO:0007669"/>
    <property type="project" value="InterPro"/>
</dbReference>
<dbReference type="AlphaFoldDB" id="A0A0J8D907"/>
<keyword evidence="1" id="KW-0472">Membrane</keyword>
<dbReference type="EMBL" id="LFVU01000012">
    <property type="protein sequence ID" value="KMT22362.1"/>
    <property type="molecule type" value="Genomic_DNA"/>
</dbReference>
<feature type="transmembrane region" description="Helical" evidence="1">
    <location>
        <begin position="15"/>
        <end position="33"/>
    </location>
</feature>
<organism evidence="2 3">
    <name type="scientific">Clostridium cylindrosporum DSM 605</name>
    <dbReference type="NCBI Taxonomy" id="1121307"/>
    <lineage>
        <taxon>Bacteria</taxon>
        <taxon>Bacillati</taxon>
        <taxon>Bacillota</taxon>
        <taxon>Clostridia</taxon>
        <taxon>Eubacteriales</taxon>
        <taxon>Clostridiaceae</taxon>
        <taxon>Clostridium</taxon>
    </lineage>
</organism>
<feature type="transmembrane region" description="Helical" evidence="1">
    <location>
        <begin position="238"/>
        <end position="257"/>
    </location>
</feature>
<keyword evidence="1" id="KW-1133">Transmembrane helix</keyword>
<protein>
    <submittedName>
        <fullName evidence="2">ABC-2 family transporter protein</fullName>
    </submittedName>
</protein>
<name>A0A0J8D907_CLOCY</name>
<evidence type="ECO:0000313" key="3">
    <source>
        <dbReference type="Proteomes" id="UP000036756"/>
    </source>
</evidence>
<feature type="transmembrane region" description="Helical" evidence="1">
    <location>
        <begin position="53"/>
        <end position="72"/>
    </location>
</feature>
<keyword evidence="3" id="KW-1185">Reference proteome</keyword>
<feature type="transmembrane region" description="Helical" evidence="1">
    <location>
        <begin position="78"/>
        <end position="96"/>
    </location>
</feature>
<accession>A0A0J8D907</accession>